<evidence type="ECO:0000256" key="2">
    <source>
        <dbReference type="SAM" id="Phobius"/>
    </source>
</evidence>
<keyword evidence="2" id="KW-1133">Transmembrane helix</keyword>
<keyword evidence="2" id="KW-0812">Transmembrane</keyword>
<feature type="compositionally biased region" description="Basic and acidic residues" evidence="1">
    <location>
        <begin position="150"/>
        <end position="169"/>
    </location>
</feature>
<keyword evidence="2" id="KW-0472">Membrane</keyword>
<evidence type="ECO:0000313" key="4">
    <source>
        <dbReference type="Proteomes" id="UP000800235"/>
    </source>
</evidence>
<gene>
    <name evidence="3" type="ORF">EJ08DRAFT_651219</name>
</gene>
<evidence type="ECO:0000256" key="1">
    <source>
        <dbReference type="SAM" id="MobiDB-lite"/>
    </source>
</evidence>
<dbReference type="OrthoDB" id="3944128at2759"/>
<feature type="region of interest" description="Disordered" evidence="1">
    <location>
        <begin position="134"/>
        <end position="169"/>
    </location>
</feature>
<evidence type="ECO:0000313" key="3">
    <source>
        <dbReference type="EMBL" id="KAF2427800.1"/>
    </source>
</evidence>
<protein>
    <submittedName>
        <fullName evidence="3">Uncharacterized protein</fullName>
    </submittedName>
</protein>
<reference evidence="3" key="1">
    <citation type="journal article" date="2020" name="Stud. Mycol.">
        <title>101 Dothideomycetes genomes: a test case for predicting lifestyles and emergence of pathogens.</title>
        <authorList>
            <person name="Haridas S."/>
            <person name="Albert R."/>
            <person name="Binder M."/>
            <person name="Bloem J."/>
            <person name="Labutti K."/>
            <person name="Salamov A."/>
            <person name="Andreopoulos B."/>
            <person name="Baker S."/>
            <person name="Barry K."/>
            <person name="Bills G."/>
            <person name="Bluhm B."/>
            <person name="Cannon C."/>
            <person name="Castanera R."/>
            <person name="Culley D."/>
            <person name="Daum C."/>
            <person name="Ezra D."/>
            <person name="Gonzalez J."/>
            <person name="Henrissat B."/>
            <person name="Kuo A."/>
            <person name="Liang C."/>
            <person name="Lipzen A."/>
            <person name="Lutzoni F."/>
            <person name="Magnuson J."/>
            <person name="Mondo S."/>
            <person name="Nolan M."/>
            <person name="Ohm R."/>
            <person name="Pangilinan J."/>
            <person name="Park H.-J."/>
            <person name="Ramirez L."/>
            <person name="Alfaro M."/>
            <person name="Sun H."/>
            <person name="Tritt A."/>
            <person name="Yoshinaga Y."/>
            <person name="Zwiers L.-H."/>
            <person name="Turgeon B."/>
            <person name="Goodwin S."/>
            <person name="Spatafora J."/>
            <person name="Crous P."/>
            <person name="Grigoriev I."/>
        </authorList>
    </citation>
    <scope>NUCLEOTIDE SEQUENCE</scope>
    <source>
        <strain evidence="3">CBS 130266</strain>
    </source>
</reference>
<accession>A0A9P4TW99</accession>
<dbReference type="Proteomes" id="UP000800235">
    <property type="component" value="Unassembled WGS sequence"/>
</dbReference>
<organism evidence="3 4">
    <name type="scientific">Tothia fuscella</name>
    <dbReference type="NCBI Taxonomy" id="1048955"/>
    <lineage>
        <taxon>Eukaryota</taxon>
        <taxon>Fungi</taxon>
        <taxon>Dikarya</taxon>
        <taxon>Ascomycota</taxon>
        <taxon>Pezizomycotina</taxon>
        <taxon>Dothideomycetes</taxon>
        <taxon>Pleosporomycetidae</taxon>
        <taxon>Venturiales</taxon>
        <taxon>Cylindrosympodiaceae</taxon>
        <taxon>Tothia</taxon>
    </lineage>
</organism>
<keyword evidence="4" id="KW-1185">Reference proteome</keyword>
<dbReference type="AlphaFoldDB" id="A0A9P4TW99"/>
<comment type="caution">
    <text evidence="3">The sequence shown here is derived from an EMBL/GenBank/DDBJ whole genome shotgun (WGS) entry which is preliminary data.</text>
</comment>
<sequence length="392" mass="42278">MWYGAAVIGKPQTWCSTVEQSTTRPFNLKDLRGPVPSSAYFDALPSLHKQLGARGVCRETICEDFYFPNIAMPTVVTELEPAFARCNPFAQNKHFKKPWYWVNGVWDPPIAFPIATAVKTLTMSDWAQSQTATPGAAIPELVAQPTEAPSRSETRPEAPSRPDMQSEAHLPDFAGRSTTQASILPKTTPITTITAKNAEITVFLNPNPQYVAAIESQLIRPGDPPSIIEGQTFSLNPNGHIIINGVQTIQLPKPGFPSAVHISTTIVRIDKNLFTATIFPSQNGVSGYIAIGSVTLHPGGSQVDVGGKTIRLGTDGVLLDGAIPIASLTSYGYTTSPTPEDEREGSIRYTTAKDYKVNAEKSGGIRSNGVSRSIGVSGCIIFGLFILVYFLE</sequence>
<name>A0A9P4TW99_9PEZI</name>
<dbReference type="EMBL" id="MU007057">
    <property type="protein sequence ID" value="KAF2427800.1"/>
    <property type="molecule type" value="Genomic_DNA"/>
</dbReference>
<feature type="transmembrane region" description="Helical" evidence="2">
    <location>
        <begin position="374"/>
        <end position="391"/>
    </location>
</feature>
<proteinExistence type="predicted"/>